<dbReference type="EMBL" id="JAJJHW010000681">
    <property type="protein sequence ID" value="KAH8384812.1"/>
    <property type="molecule type" value="Genomic_DNA"/>
</dbReference>
<accession>A0AAD4K9D4</accession>
<dbReference type="Proteomes" id="UP001200034">
    <property type="component" value="Unassembled WGS sequence"/>
</dbReference>
<keyword evidence="2" id="KW-1185">Reference proteome</keyword>
<reference evidence="1" key="1">
    <citation type="journal article" date="2021" name="Mol. Ecol. Resour.">
        <title>Phylogenomic analyses of the genus Drosophila reveals genomic signals of climate adaptation.</title>
        <authorList>
            <person name="Li F."/>
            <person name="Rane R.V."/>
            <person name="Luria V."/>
            <person name="Xiong Z."/>
            <person name="Chen J."/>
            <person name="Li Z."/>
            <person name="Catullo R.A."/>
            <person name="Griffin P.C."/>
            <person name="Schiffer M."/>
            <person name="Pearce S."/>
            <person name="Lee S.F."/>
            <person name="McElroy K."/>
            <person name="Stocker A."/>
            <person name="Shirriffs J."/>
            <person name="Cockerell F."/>
            <person name="Coppin C."/>
            <person name="Sgro C.M."/>
            <person name="Karger A."/>
            <person name="Cain J.W."/>
            <person name="Weber J.A."/>
            <person name="Santpere G."/>
            <person name="Kirschner M.W."/>
            <person name="Hoffmann A.A."/>
            <person name="Oakeshott J.G."/>
            <person name="Zhang G."/>
        </authorList>
    </citation>
    <scope>NUCLEOTIDE SEQUENCE</scope>
    <source>
        <strain evidence="1">BGI-SZ-2011g</strain>
    </source>
</reference>
<dbReference type="AlphaFoldDB" id="A0AAD4K9D4"/>
<evidence type="ECO:0000313" key="2">
    <source>
        <dbReference type="Proteomes" id="UP001200034"/>
    </source>
</evidence>
<sequence>MAKRPQEFSFAEYLTIGRNITGVRLDADQLQCLMDCGPTTDQQHLNTTTNSKRRQRMPRVRARQAIKPSVIRRLCRPPTRKDKMLNPVAEVVYTNPAFGTEPIPCTGPNCNCFLAPHNCYHRNNDYRSARRSVSMGRQRGAPFKAQSQFRRCGRAQAQAQAARAGPAD</sequence>
<name>A0AAD4K9D4_9MUSC</name>
<protein>
    <submittedName>
        <fullName evidence="1">Uncharacterized protein</fullName>
    </submittedName>
</protein>
<organism evidence="1 2">
    <name type="scientific">Drosophila rubida</name>
    <dbReference type="NCBI Taxonomy" id="30044"/>
    <lineage>
        <taxon>Eukaryota</taxon>
        <taxon>Metazoa</taxon>
        <taxon>Ecdysozoa</taxon>
        <taxon>Arthropoda</taxon>
        <taxon>Hexapoda</taxon>
        <taxon>Insecta</taxon>
        <taxon>Pterygota</taxon>
        <taxon>Neoptera</taxon>
        <taxon>Endopterygota</taxon>
        <taxon>Diptera</taxon>
        <taxon>Brachycera</taxon>
        <taxon>Muscomorpha</taxon>
        <taxon>Ephydroidea</taxon>
        <taxon>Drosophilidae</taxon>
        <taxon>Drosophila</taxon>
    </lineage>
</organism>
<gene>
    <name evidence="1" type="ORF">KR093_008764</name>
</gene>
<proteinExistence type="predicted"/>
<evidence type="ECO:0000313" key="1">
    <source>
        <dbReference type="EMBL" id="KAH8384812.1"/>
    </source>
</evidence>
<comment type="caution">
    <text evidence="1">The sequence shown here is derived from an EMBL/GenBank/DDBJ whole genome shotgun (WGS) entry which is preliminary data.</text>
</comment>